<dbReference type="PROSITE" id="PS51820">
    <property type="entry name" value="PA14"/>
    <property type="match status" value="1"/>
</dbReference>
<evidence type="ECO:0000256" key="4">
    <source>
        <dbReference type="ARBA" id="ARBA00023180"/>
    </source>
</evidence>
<feature type="compositionally biased region" description="Basic and acidic residues" evidence="5">
    <location>
        <begin position="316"/>
        <end position="345"/>
    </location>
</feature>
<dbReference type="Pfam" id="PF10162">
    <property type="entry name" value="G8"/>
    <property type="match status" value="1"/>
</dbReference>
<dbReference type="EMBL" id="FRBR01000013">
    <property type="protein sequence ID" value="SHM30609.1"/>
    <property type="molecule type" value="Genomic_DNA"/>
</dbReference>
<dbReference type="Gene3D" id="3.90.182.10">
    <property type="entry name" value="Toxin - Anthrax Protective Antigen,domain 1"/>
    <property type="match status" value="1"/>
</dbReference>
<dbReference type="PROSITE" id="PS51484">
    <property type="entry name" value="G8"/>
    <property type="match status" value="1"/>
</dbReference>
<dbReference type="InterPro" id="IPR055401">
    <property type="entry name" value="CEMIP_beta-hel_dom"/>
</dbReference>
<name>A0A1M7HQB5_9RHOB</name>
<keyword evidence="4" id="KW-0325">Glycoprotein</keyword>
<dbReference type="InterPro" id="IPR052387">
    <property type="entry name" value="Fibrocystin"/>
</dbReference>
<accession>A0A1M7HQB5</accession>
<dbReference type="SMART" id="SM01225">
    <property type="entry name" value="G8"/>
    <property type="match status" value="1"/>
</dbReference>
<feature type="region of interest" description="Disordered" evidence="5">
    <location>
        <begin position="78"/>
        <end position="115"/>
    </location>
</feature>
<dbReference type="STRING" id="337701.SAMN05444398_11356"/>
<evidence type="ECO:0000256" key="3">
    <source>
        <dbReference type="ARBA" id="ARBA00022737"/>
    </source>
</evidence>
<evidence type="ECO:0000256" key="1">
    <source>
        <dbReference type="ARBA" id="ARBA00004196"/>
    </source>
</evidence>
<dbReference type="AlphaFoldDB" id="A0A1M7HQB5"/>
<dbReference type="InterPro" id="IPR019316">
    <property type="entry name" value="G8_domain"/>
</dbReference>
<evidence type="ECO:0000259" key="7">
    <source>
        <dbReference type="PROSITE" id="PS51820"/>
    </source>
</evidence>
<dbReference type="Proteomes" id="UP000183974">
    <property type="component" value="Unassembled WGS sequence"/>
</dbReference>
<proteinExistence type="predicted"/>
<protein>
    <submittedName>
        <fullName evidence="8">G8 domain-containing protein</fullName>
    </submittedName>
</protein>
<dbReference type="SUPFAM" id="SSF56988">
    <property type="entry name" value="Anthrax protective antigen"/>
    <property type="match status" value="1"/>
</dbReference>
<evidence type="ECO:0000256" key="5">
    <source>
        <dbReference type="SAM" id="MobiDB-lite"/>
    </source>
</evidence>
<dbReference type="Pfam" id="PF17963">
    <property type="entry name" value="Big_9"/>
    <property type="match status" value="1"/>
</dbReference>
<evidence type="ECO:0000259" key="6">
    <source>
        <dbReference type="PROSITE" id="PS51484"/>
    </source>
</evidence>
<dbReference type="Gene3D" id="2.60.40.2810">
    <property type="match status" value="1"/>
</dbReference>
<keyword evidence="3" id="KW-0677">Repeat</keyword>
<keyword evidence="9" id="KW-1185">Reference proteome</keyword>
<feature type="region of interest" description="Disordered" evidence="5">
    <location>
        <begin position="265"/>
        <end position="355"/>
    </location>
</feature>
<dbReference type="SMART" id="SM00758">
    <property type="entry name" value="PA14"/>
    <property type="match status" value="1"/>
</dbReference>
<feature type="compositionally biased region" description="Acidic residues" evidence="5">
    <location>
        <begin position="287"/>
        <end position="302"/>
    </location>
</feature>
<keyword evidence="2" id="KW-0732">Signal</keyword>
<feature type="domain" description="PA14" evidence="7">
    <location>
        <begin position="111"/>
        <end position="258"/>
    </location>
</feature>
<dbReference type="GO" id="GO:0030313">
    <property type="term" value="C:cell envelope"/>
    <property type="evidence" value="ECO:0007669"/>
    <property type="project" value="UniProtKB-SubCell"/>
</dbReference>
<feature type="compositionally biased region" description="Acidic residues" evidence="5">
    <location>
        <begin position="84"/>
        <end position="107"/>
    </location>
</feature>
<dbReference type="Pfam" id="PF07691">
    <property type="entry name" value="PA14"/>
    <property type="match status" value="1"/>
</dbReference>
<dbReference type="PANTHER" id="PTHR46769:SF2">
    <property type="entry name" value="FIBROCYSTIN-L ISOFORM 2 PRECURSOR-RELATED"/>
    <property type="match status" value="1"/>
</dbReference>
<dbReference type="InterPro" id="IPR011658">
    <property type="entry name" value="PA14_dom"/>
</dbReference>
<gene>
    <name evidence="8" type="ORF">SAMN05444398_11356</name>
</gene>
<feature type="domain" description="G8" evidence="6">
    <location>
        <begin position="410"/>
        <end position="533"/>
    </location>
</feature>
<reference evidence="8 9" key="1">
    <citation type="submission" date="2016-11" db="EMBL/GenBank/DDBJ databases">
        <authorList>
            <person name="Jaros S."/>
            <person name="Januszkiewicz K."/>
            <person name="Wedrychowicz H."/>
        </authorList>
    </citation>
    <scope>NUCLEOTIDE SEQUENCE [LARGE SCALE GENOMIC DNA]</scope>
    <source>
        <strain evidence="8 9">DSM 29589</strain>
    </source>
</reference>
<comment type="subcellular location">
    <subcellularLocation>
        <location evidence="1">Cell envelope</location>
    </subcellularLocation>
</comment>
<organism evidence="8 9">
    <name type="scientific">Roseovarius pacificus</name>
    <dbReference type="NCBI Taxonomy" id="337701"/>
    <lineage>
        <taxon>Bacteria</taxon>
        <taxon>Pseudomonadati</taxon>
        <taxon>Pseudomonadota</taxon>
        <taxon>Alphaproteobacteria</taxon>
        <taxon>Rhodobacterales</taxon>
        <taxon>Roseobacteraceae</taxon>
        <taxon>Roseovarius</taxon>
    </lineage>
</organism>
<dbReference type="Pfam" id="PF24606">
    <property type="entry name" value="CEMIP_beta-hel"/>
    <property type="match status" value="1"/>
</dbReference>
<dbReference type="PANTHER" id="PTHR46769">
    <property type="entry name" value="POLYCYSTIC KIDNEY AND HEPATIC DISEASE 1 (AUTOSOMAL RECESSIVE)-LIKE 1"/>
    <property type="match status" value="1"/>
</dbReference>
<dbReference type="InterPro" id="IPR037524">
    <property type="entry name" value="PA14/GLEYA"/>
</dbReference>
<evidence type="ECO:0000313" key="8">
    <source>
        <dbReference type="EMBL" id="SHM30609.1"/>
    </source>
</evidence>
<evidence type="ECO:0000313" key="9">
    <source>
        <dbReference type="Proteomes" id="UP000183974"/>
    </source>
</evidence>
<evidence type="ECO:0000256" key="2">
    <source>
        <dbReference type="ARBA" id="ARBA00022729"/>
    </source>
</evidence>
<sequence>MRFSEIMQAGTITSVFQPVENNIANYWGSNIGSVFQQPEPVQPTYSPFAGSFQGILSSFYDTMDWSWLWPGGAFWKPDTSTPDSDADESETDDTDAVVDAEPPEETDAPASSGQGLNVSYFDVGKGIQSLSEVDFNATPDATEVIGALDMYRTRDAWWDGGPKNKFAARYEGYLNVTTSGEYTIYLTSDDGTALYLDGDQVIDHDGRHSTSEKSVTLHLEAGSHELQLDYFENLGAQTLVLEWAGPDSNGERVTIDGDSFSFVPFDTDDDDIADGSHDHDDTVTGSEGDDTVDSGDGSDDGMDMGHGDGTDDGMDHDDGTDGDMGHGDGSDGDMDHGDHGDHDNAGLEQPTTPEEEDAFVQAVISDPDEGHMMHMDDESKAMEHGQLLDLVPRNEATHIAVRDGDWFDPDTWYQGRIPDAGAKVLIPKGVSVRYNDESDDSLFTVRVDGELSFATDTDSRLLVDTLVVDTSGRLEIGTADNPIQDDVNVEIVIANNGDIDVDWDPSLLSRGVISHGQVEIHGAEKTGYTAVAEAPMAGDTEIRLAEIPDNWSVGDTIVLTGTHKTGWTLNPQTSQKEHVESQDEEVVITAIDGDTITIDRALTYDHDAPREDLSAYVANMSRNITFSSEDGDASEIHHRGHVMFMHNDDVDVRYAAFDDLGRTDKSEPAFHVDTLDPASIEADTNIQARYSFHFHRTGTEDQDNPAIAFGNAVSGSPGWGFVHHSSHAEFVQNIAFDVFGAAFVAEDGDETGLWWENMAIKSEGIGYGHAKTKSGEDTARDDVGRTGDGFFFGGRAVEAGHNIAANTTHGFTWMLRAADAVPTSDQLNQPDAYYALETPRSNDQIPIQSFHDNEAFGTQVGLIVVKTSRWQGHDVRTVMDGFTNWETSYGVELTYTSHYTLKDFDLLATENTDRIANAQVGFDFGPHTFDLVINGLKVEGFKTGVNMAQRFPADWTDADFGHVIIDLEANGNGVDLAGFDSNRHMIMTSDQLVPGRLQFEMHGETTIDVSEGLGLFFDGIKTDSIGSRDRQFIDDPQKAWLKPLLLRDGYFETEDGDYVMFVKDFVADRATGDLLKFTHVITLDATQKELDRLGAVNNGLVDINSSAPVANDDTASTAMETPIVIDVLANDSDPDGDALAIDGFTNPFHADLTLQDDGTLLYQPHENKVGTDSFDYWVIDDNGVLSQATVVVEIFDL</sequence>